<evidence type="ECO:0000313" key="2">
    <source>
        <dbReference type="Proteomes" id="UP000175852"/>
    </source>
</evidence>
<evidence type="ECO:0000313" key="1">
    <source>
        <dbReference type="EMBL" id="OEY91001.1"/>
    </source>
</evidence>
<protein>
    <submittedName>
        <fullName evidence="1">Uncharacterized protein</fullName>
    </submittedName>
</protein>
<gene>
    <name evidence="1" type="ORF">BIY41_10635</name>
</gene>
<organism evidence="1 2">
    <name type="scientific">Xanthomonas campestris pv. glycines</name>
    <dbReference type="NCBI Taxonomy" id="473421"/>
    <lineage>
        <taxon>Bacteria</taxon>
        <taxon>Pseudomonadati</taxon>
        <taxon>Pseudomonadota</taxon>
        <taxon>Gammaproteobacteria</taxon>
        <taxon>Lysobacterales</taxon>
        <taxon>Lysobacteraceae</taxon>
        <taxon>Xanthomonas</taxon>
    </lineage>
</organism>
<comment type="caution">
    <text evidence="1">The sequence shown here is derived from an EMBL/GenBank/DDBJ whole genome shotgun (WGS) entry which is preliminary data.</text>
</comment>
<name>A0AAX0I2H5_XANCG</name>
<reference evidence="1 2" key="1">
    <citation type="submission" date="2016-09" db="EMBL/GenBank/DDBJ databases">
        <authorList>
            <person name="Wen S.-F."/>
            <person name="Lo A.-C."/>
            <person name="Lin C.-J."/>
            <person name="Tseng T.-T."/>
        </authorList>
    </citation>
    <scope>NUCLEOTIDE SEQUENCE [LARGE SCALE GENOMIC DNA]</scope>
    <source>
        <strain evidence="1 2">12609</strain>
    </source>
</reference>
<sequence length="132" mass="14450">MAKVRSRHMGDEILGQRSVLVGVEQANQLRHVTCEPRGVFPRVIELILHGYSSELFLLRTSVAGWIATRTAQREIAFFRQRLQLLGALTLGARLGTSDQCRGIFHPLLVAEVIVGHLIQGCGTACSTTGRSA</sequence>
<proteinExistence type="predicted"/>
<accession>A0AAX0I2H5</accession>
<dbReference type="Proteomes" id="UP000175852">
    <property type="component" value="Unassembled WGS sequence"/>
</dbReference>
<dbReference type="EMBL" id="MKCQ01000003">
    <property type="protein sequence ID" value="OEY91001.1"/>
    <property type="molecule type" value="Genomic_DNA"/>
</dbReference>
<dbReference type="AlphaFoldDB" id="A0AAX0I2H5"/>